<sequence length="1448" mass="163326">MYRYFCRRPVTIAMAPTSPDVALVPMKLDAFVLNTEVCNGGIKDAKIAPLAQPNYTFLRLKGNFLQNDILQHADLHFSAPASSNSRVTNIGDPTKPLLQKRLGVYLHWVLPRVYRSGSKTSEPKSNTSAAVPTTTQTTATIPGESAGTLPDQTSSQPKATADTTVPTFQEVATRWMVIRKIEDMSSVPSGTDITEMQAWIIESNRLRTLDHLSNDVDLQVDVSPFISTTEGDVDIEKQAEVFIGYKESAATWNEKSGGPLVPNGPQWLDNLSLLNSSNQLFADYQPHNSNVFSMVDNFEYFLDTDTEKKNPMYLPKLECSYFVIGWHENTTRDPFFIKPAGEAAVNLETDAVTTRGSRMADLNMKLKDITEVSGQPQWLQSKDSTQLLAHGAIYNVKWDANHKPGNIPANKCAENIADQSSVAVGASPMDALLAYVRAHLDKHTGTEHDIEYAIHRVQTLLQARDDGVDAQREAADLLTNWNFSRFEGGKEYHLTTPNMQNDSHEPAQPSTAQIALLQRLNEKQVLLDSFTRACKDLRWYLFSQWWQYFSDYKATANAPTYKEKVRPISELLANLEAKTIPDLENALRGTREQLEALKTKVKSGVKTEFSQGRDPTILVGRIASGWPEDFLETLQIRLDANLDPVSVDFDDPVFFKTFLESYFPSSPTKFPARLQPVMKSLIREFIRIRPSAPSEEAFADKDKNYVYPLYHDQGIKYVSKDSLWRDRWNDTQPWFPLFLEWEVEYTHIPFSEWDLSERRTKTSSAQRLMYGIKPNNPLDPTKLTHRRTLSGRNLILPQATFSLQAKVDQLLSDTPQTKLRDYLTSDQETTLRTDLHQLSFLSAPLSGFFDHLVTRYQGSHIKPNYRAPGKTLQPIAEAVNDDAGFTPKILNQISAESDLTPYGWSVPVPMNESPFKPVSHGQFRITKLNVIDKFGQAVHGVNPKPLKAGPPNFYPCISDFYGVQYNDLEMADPNIVQKDPKGGCPFAQVSPLINQPARLNSCFVKLEVPDDITPKHFWRPASEWENPIWGWVVVNYANLGVQLFLHDGTFYREIRFGGPTGTQKLPPWLPFAPPPLNTQQDPRTENLRQFADRLNDKGYLRGFVAMLTGAMKHSTVTPSAYAEFLNSVIGRPFALVNIGWSLELATAAFDNQSALNNTSSKNVLLEPSNSHTQTQYEFPIKIGDKERAFDGLVGYFDTLKEPEPSNEVNFEKVYTFFTDKVASKFGGPETTQGDSSVTATGPDPRTPIDTTSFPKLKATYINPLKSYSWFRTSEPDGLSVDHATKYYREGTSNLKVFAAIADPFVPIHGYSSLLPIQELKLPSWTWQKALENMTAFFRVGPLIMTKDVPRYNPKLRLKPGYDLQKDQMPETGTVPLPALDMAEWVWLQPYITDDKEVIEKEKLDGRVFMPIEISKIDGRPKFEDAPYTAIEGFLQMKKPLVRPPEQPK</sequence>
<protein>
    <submittedName>
        <fullName evidence="2">Uncharacterized protein</fullName>
    </submittedName>
</protein>
<reference evidence="2 3" key="1">
    <citation type="submission" date="2020-01" db="EMBL/GenBank/DDBJ databases">
        <authorList>
            <person name="Palmer J.M."/>
        </authorList>
    </citation>
    <scope>NUCLEOTIDE SEQUENCE [LARGE SCALE GENOMIC DNA]</scope>
    <source>
        <strain evidence="2 3">TWF970</strain>
    </source>
</reference>
<dbReference type="OrthoDB" id="2992173at2759"/>
<feature type="compositionally biased region" description="Low complexity" evidence="1">
    <location>
        <begin position="127"/>
        <end position="140"/>
    </location>
</feature>
<organism evidence="2 3">
    <name type="scientific">Orbilia oligospora</name>
    <name type="common">Nematode-trapping fungus</name>
    <name type="synonym">Arthrobotrys oligospora</name>
    <dbReference type="NCBI Taxonomy" id="2813651"/>
    <lineage>
        <taxon>Eukaryota</taxon>
        <taxon>Fungi</taxon>
        <taxon>Dikarya</taxon>
        <taxon>Ascomycota</taxon>
        <taxon>Pezizomycotina</taxon>
        <taxon>Orbiliomycetes</taxon>
        <taxon>Orbiliales</taxon>
        <taxon>Orbiliaceae</taxon>
        <taxon>Orbilia</taxon>
    </lineage>
</organism>
<accession>A0A7C8VQ66</accession>
<gene>
    <name evidence="2" type="ORF">TWF970_003671</name>
</gene>
<evidence type="ECO:0000313" key="2">
    <source>
        <dbReference type="EMBL" id="KAF3289928.1"/>
    </source>
</evidence>
<feature type="compositionally biased region" description="Polar residues" evidence="1">
    <location>
        <begin position="117"/>
        <end position="126"/>
    </location>
</feature>
<comment type="caution">
    <text evidence="2">The sequence shown here is derived from an EMBL/GenBank/DDBJ whole genome shotgun (WGS) entry which is preliminary data.</text>
</comment>
<evidence type="ECO:0000256" key="1">
    <source>
        <dbReference type="SAM" id="MobiDB-lite"/>
    </source>
</evidence>
<feature type="compositionally biased region" description="Polar residues" evidence="1">
    <location>
        <begin position="1229"/>
        <end position="1239"/>
    </location>
</feature>
<feature type="region of interest" description="Disordered" evidence="1">
    <location>
        <begin position="116"/>
        <end position="164"/>
    </location>
</feature>
<name>A0A7C8VQ66_ORBOL</name>
<evidence type="ECO:0000313" key="3">
    <source>
        <dbReference type="Proteomes" id="UP000474640"/>
    </source>
</evidence>
<proteinExistence type="predicted"/>
<feature type="region of interest" description="Disordered" evidence="1">
    <location>
        <begin position="1225"/>
        <end position="1249"/>
    </location>
</feature>
<feature type="compositionally biased region" description="Polar residues" evidence="1">
    <location>
        <begin position="150"/>
        <end position="164"/>
    </location>
</feature>
<dbReference type="Proteomes" id="UP000474640">
    <property type="component" value="Unassembled WGS sequence"/>
</dbReference>
<dbReference type="EMBL" id="JAABOJ010000002">
    <property type="protein sequence ID" value="KAF3289928.1"/>
    <property type="molecule type" value="Genomic_DNA"/>
</dbReference>